<evidence type="ECO:0000313" key="2">
    <source>
        <dbReference type="Proteomes" id="UP000562492"/>
    </source>
</evidence>
<dbReference type="EMBL" id="JACHKZ010000001">
    <property type="protein sequence ID" value="MBB6576283.1"/>
    <property type="molecule type" value="Genomic_DNA"/>
</dbReference>
<gene>
    <name evidence="1" type="ORF">HNP33_000331</name>
</gene>
<comment type="caution">
    <text evidence="1">The sequence shown here is derived from an EMBL/GenBank/DDBJ whole genome shotgun (WGS) entry which is preliminary data.</text>
</comment>
<accession>A0ABR6RAW4</accession>
<organism evidence="1 2">
    <name type="scientific">Comamonas odontotermitis</name>
    <dbReference type="NCBI Taxonomy" id="379895"/>
    <lineage>
        <taxon>Bacteria</taxon>
        <taxon>Pseudomonadati</taxon>
        <taxon>Pseudomonadota</taxon>
        <taxon>Betaproteobacteria</taxon>
        <taxon>Burkholderiales</taxon>
        <taxon>Comamonadaceae</taxon>
        <taxon>Comamonas</taxon>
    </lineage>
</organism>
<name>A0ABR6RAW4_9BURK</name>
<reference evidence="1 2" key="1">
    <citation type="submission" date="2020-08" db="EMBL/GenBank/DDBJ databases">
        <title>Functional genomics of gut bacteria from endangered species of beetles.</title>
        <authorList>
            <person name="Carlos-Shanley C."/>
        </authorList>
    </citation>
    <scope>NUCLEOTIDE SEQUENCE [LARGE SCALE GENOMIC DNA]</scope>
    <source>
        <strain evidence="1 2">S00124</strain>
    </source>
</reference>
<dbReference type="Proteomes" id="UP000562492">
    <property type="component" value="Unassembled WGS sequence"/>
</dbReference>
<evidence type="ECO:0000313" key="1">
    <source>
        <dbReference type="EMBL" id="MBB6576283.1"/>
    </source>
</evidence>
<protein>
    <submittedName>
        <fullName evidence="1">Uncharacterized protein</fullName>
    </submittedName>
</protein>
<proteinExistence type="predicted"/>
<keyword evidence="2" id="KW-1185">Reference proteome</keyword>
<sequence>MHHPQYLQLVACIMENKSDMMKQVHSHTGRVRDSFKEQMKGMQATRKPVCMAALTSKALPKAKR</sequence>